<dbReference type="InterPro" id="IPR036415">
    <property type="entry name" value="Lamin_tail_dom_sf"/>
</dbReference>
<feature type="region of interest" description="Disordered" evidence="1">
    <location>
        <begin position="139"/>
        <end position="177"/>
    </location>
</feature>
<dbReference type="SUPFAM" id="SSF56300">
    <property type="entry name" value="Metallo-dependent phosphatases"/>
    <property type="match status" value="1"/>
</dbReference>
<feature type="compositionally biased region" description="Basic and acidic residues" evidence="1">
    <location>
        <begin position="1942"/>
        <end position="1957"/>
    </location>
</feature>
<keyword evidence="6" id="KW-1185">Reference proteome</keyword>
<feature type="compositionally biased region" description="Acidic residues" evidence="1">
    <location>
        <begin position="435"/>
        <end position="444"/>
    </location>
</feature>
<evidence type="ECO:0000259" key="4">
    <source>
        <dbReference type="PROSITE" id="PS51841"/>
    </source>
</evidence>
<sequence>MKRRRKALQKLFTAYLALLVLVSPMLPIAQQQVYAESVSGSEVEKEGEASIQHEQPQAVNANEDLQLSVQAEGAIAVDVNYMVHNETKTIAMTENENGQFTAVIPAGDLEQEKFEYWFLGKYENDVQQATKPYIIPLNEENETSTKDEPQQTDSEPQQEEHQEESFQLQHDPITQINGSNDLKVTAHAPGAERVKMIFKSAKELEAEELLLTKENDQFNLSIPNEKLWSTVFQYELIAEDAEGNTKSTDVIEASVTKDEHTKDIPELLITEVAPQTEQAYGFIEIYNNSNQPVHLNDYQFVYQSELAGKVDWDIADDIEVGPQETVVIWIHNSEKTLTADDFNTFYGTNVAESNLVFVKSEAMAAESGTITMNDKSGHTIVQASFDGEDVSQNKGIIYLYPSEGTSMQKAGISTEVDPENLIPGQVPSTPVEVVETEQVEESLESDLQNDGQAETEEDYDPQAVPRLLITEITPDTANMNGSDAYEFIEIYNNSDQSINMKDYQLIYRYPTNTADQIWNITEDKVIGPQETFIVWIKNAGNKDATLEDFEAAYSIELSESHVTTIGSGGMANGSERTIIISDMVGNTIAEATYNDGSKDVYPDRGIMYQFPTEGHVMDKIGVDETVTPLHVYPEQVPSIPVKVDTEASAPTIGEAAIHLEDGLIQVEVQVDSELPVTGVQVFFRQTTAMEFQSLTLTSQDGENFTVAIPVEEIWSEGIEYYFVATNDARQATSDIGVLDLPKADIDYQQIPPLLITEIVPDTANVNGADAYEFIEVYNNTTEDIRFNDYVLRYRYPNTGAEGDLLWGPPLDHEDIIVPSGETVVLWIINGGNPHLTGEDFNNHFGTDLTEGQNLIKIYNNGMANGTERTLVIATQTGDELSYAAYNDVTGVDDTQPDKGIFYRFPQDGSMQSQKISAGELDATPGAVMIEQVPSEKVQLPTDVTQPEIQDNTRETLTSGEDFHITATITDDVQVKSVFLYYRTMEDTDFIKVSLPRGDNDEFLYTVYTPELIGQKQLEYYLVASDGKNESRTNLKTLSIEHPHVQTGLRLNVADEEVIAGEKIIKATADEYTNDIVLSVDDEEVQDTFRAMENEAYFAFDVTETNIYFQNGVTMGDEILTIFDDTYNDFVTLTVPIPADKLEIGDNTISIRAGNKVSPFDEGSTENRDDFTIKNIRLVLSDGTVIYDPAYSDPNVNYPVGDSAGKQEVFDFTFTLEDEMFTSLAYVFDTTMVEDGSYEIKADFEEETVAANVIADNTAPTIVPTIENGQEYKGEFLIDAEVSDANGVQDVTVQLGGNYISLPHETSSALLEPGEHEAIFRATDIVGNVEEKTVTFTVTEEHPWLPDWLKGTPEDTSANLSVRVTDPTNDAMDVTFYEAYQYTAEDTDHLTIKQFASTTEPPESFQPEGEKTLTEDELQELSALDGNGVSTESMTEFPYHRFDVTVDENVDDDDEIEIVWNGSSLEGRKVTMYAWNYHTENWDELTSTVASEEAFELVGSVKGPEYLNDQKVSVIVQDQIAEYGEDFSFVWFTDTQYYSARYPWIYEDQVNWMVENRDALNIEYIFHTGDLVDVYDDFDQWKVADDNMRVLDEAGIPYGVLAGNHDVDNKSHNYENYYQYFGADRFEDRSYYGGSYENNRGHYDLISVNGIDFIMVYMGWGVDQEGIDWINEVLAAHPDRVAILNFHEYLLATGTRSPIGDELFEKVVVPNEQVKAVLSGHYHNAQTWIDEMDDDGDGVADRTVYQLLADYQGGPEGGQGYLRILNFKMNENKVAVQTYSPYLDDYNFYEPEEYPEKDEFTMEWDLEPKLKKVETDYVEINVYSNHQIGTVENVPSGEAAQVTWTGLQPNHEYSWYVHITDEFGGSTRSPIWSFETVDGEVTLPEEEVDNDEENADNESGKGDNIEDDREGDESGTTDSDGTSSVGKDEEEGKEKPAAVSSGHKVDKAKANQTDKSKETSGNSLPKTATSIFNYLLIGLTLIVVSIGILVSRRLKVRMLGE</sequence>
<dbReference type="Pfam" id="PF00149">
    <property type="entry name" value="Metallophos"/>
    <property type="match status" value="1"/>
</dbReference>
<dbReference type="SUPFAM" id="SSF74853">
    <property type="entry name" value="Lamin A/C globular tail domain"/>
    <property type="match status" value="2"/>
</dbReference>
<accession>A0ABW4HLW5</accession>
<keyword evidence="2" id="KW-1133">Transmembrane helix</keyword>
<dbReference type="InterPro" id="IPR051918">
    <property type="entry name" value="STPP_CPPED1"/>
</dbReference>
<feature type="region of interest" description="Disordered" evidence="1">
    <location>
        <begin position="1879"/>
        <end position="1963"/>
    </location>
</feature>
<feature type="compositionally biased region" description="Acidic residues" evidence="1">
    <location>
        <begin position="1904"/>
        <end position="1914"/>
    </location>
</feature>
<name>A0ABW4HLW5_9BACI</name>
<evidence type="ECO:0000313" key="6">
    <source>
        <dbReference type="Proteomes" id="UP001597221"/>
    </source>
</evidence>
<proteinExistence type="predicted"/>
<dbReference type="PANTHER" id="PTHR43143:SF5">
    <property type="entry name" value="SECRETED PROTEIN"/>
    <property type="match status" value="1"/>
</dbReference>
<dbReference type="PROSITE" id="PS51841">
    <property type="entry name" value="LTD"/>
    <property type="match status" value="3"/>
</dbReference>
<evidence type="ECO:0000256" key="1">
    <source>
        <dbReference type="SAM" id="MobiDB-lite"/>
    </source>
</evidence>
<dbReference type="Pfam" id="PF00932">
    <property type="entry name" value="LTD"/>
    <property type="match status" value="2"/>
</dbReference>
<comment type="caution">
    <text evidence="5">The sequence shown here is derived from an EMBL/GenBank/DDBJ whole genome shotgun (WGS) entry which is preliminary data.</text>
</comment>
<evidence type="ECO:0000256" key="2">
    <source>
        <dbReference type="SAM" id="Phobius"/>
    </source>
</evidence>
<feature type="region of interest" description="Disordered" evidence="1">
    <location>
        <begin position="435"/>
        <end position="459"/>
    </location>
</feature>
<reference evidence="6" key="1">
    <citation type="journal article" date="2019" name="Int. J. Syst. Evol. Microbiol.">
        <title>The Global Catalogue of Microorganisms (GCM) 10K type strain sequencing project: providing services to taxonomists for standard genome sequencing and annotation.</title>
        <authorList>
            <consortium name="The Broad Institute Genomics Platform"/>
            <consortium name="The Broad Institute Genome Sequencing Center for Infectious Disease"/>
            <person name="Wu L."/>
            <person name="Ma J."/>
        </authorList>
    </citation>
    <scope>NUCLEOTIDE SEQUENCE [LARGE SCALE GENOMIC DNA]</scope>
    <source>
        <strain evidence="6">CGMCC 1.12376</strain>
    </source>
</reference>
<feature type="chain" id="PRO_5046282460" evidence="3">
    <location>
        <begin position="30"/>
        <end position="2000"/>
    </location>
</feature>
<protein>
    <submittedName>
        <fullName evidence="5">Lamin tail domain-containing protein</fullName>
    </submittedName>
</protein>
<dbReference type="InterPro" id="IPR029052">
    <property type="entry name" value="Metallo-depent_PP-like"/>
</dbReference>
<organism evidence="5 6">
    <name type="scientific">Oceanobacillus luteolus</name>
    <dbReference type="NCBI Taxonomy" id="1274358"/>
    <lineage>
        <taxon>Bacteria</taxon>
        <taxon>Bacillati</taxon>
        <taxon>Bacillota</taxon>
        <taxon>Bacilli</taxon>
        <taxon>Bacillales</taxon>
        <taxon>Bacillaceae</taxon>
        <taxon>Oceanobacillus</taxon>
    </lineage>
</organism>
<dbReference type="Gene3D" id="2.60.40.1260">
    <property type="entry name" value="Lamin Tail domain"/>
    <property type="match status" value="2"/>
</dbReference>
<keyword evidence="2" id="KW-0812">Transmembrane</keyword>
<keyword evidence="3" id="KW-0732">Signal</keyword>
<dbReference type="Gene3D" id="3.60.21.10">
    <property type="match status" value="1"/>
</dbReference>
<feature type="compositionally biased region" description="Basic and acidic residues" evidence="1">
    <location>
        <begin position="1925"/>
        <end position="1935"/>
    </location>
</feature>
<feature type="transmembrane region" description="Helical" evidence="2">
    <location>
        <begin position="1970"/>
        <end position="1989"/>
    </location>
</feature>
<keyword evidence="2" id="KW-0472">Membrane</keyword>
<dbReference type="RefSeq" id="WP_379595832.1">
    <property type="nucleotide sequence ID" value="NZ_JBHUDE010000007.1"/>
</dbReference>
<feature type="domain" description="LTD" evidence="4">
    <location>
        <begin position="253"/>
        <end position="382"/>
    </location>
</feature>
<dbReference type="InterPro" id="IPR004843">
    <property type="entry name" value="Calcineurin-like_PHP"/>
</dbReference>
<dbReference type="PANTHER" id="PTHR43143">
    <property type="entry name" value="METALLOPHOSPHOESTERASE, CALCINEURIN SUPERFAMILY"/>
    <property type="match status" value="1"/>
</dbReference>
<feature type="domain" description="LTD" evidence="4">
    <location>
        <begin position="455"/>
        <end position="595"/>
    </location>
</feature>
<dbReference type="Proteomes" id="UP001597221">
    <property type="component" value="Unassembled WGS sequence"/>
</dbReference>
<gene>
    <name evidence="5" type="ORF">ACFSBH_02175</name>
</gene>
<dbReference type="EMBL" id="JBHUDE010000007">
    <property type="protein sequence ID" value="MFD1606474.1"/>
    <property type="molecule type" value="Genomic_DNA"/>
</dbReference>
<feature type="signal peptide" evidence="3">
    <location>
        <begin position="1"/>
        <end position="29"/>
    </location>
</feature>
<evidence type="ECO:0000313" key="5">
    <source>
        <dbReference type="EMBL" id="MFD1606474.1"/>
    </source>
</evidence>
<evidence type="ECO:0000256" key="3">
    <source>
        <dbReference type="SAM" id="SignalP"/>
    </source>
</evidence>
<dbReference type="InterPro" id="IPR001322">
    <property type="entry name" value="Lamin_tail_dom"/>
</dbReference>
<feature type="compositionally biased region" description="Acidic residues" evidence="1">
    <location>
        <begin position="1882"/>
        <end position="1895"/>
    </location>
</feature>
<feature type="domain" description="LTD" evidence="4">
    <location>
        <begin position="741"/>
        <end position="884"/>
    </location>
</feature>